<evidence type="ECO:0000313" key="1">
    <source>
        <dbReference type="EMBL" id="RMQ40579.1"/>
    </source>
</evidence>
<sequence length="107" mass="12187">MNSNAAMSDRDFSAMTREELIRTIENMLGHGEISMGKAVEMLRTMVARLDQRTFAKMCKISIRTLAHIEHEEGNQTIKSMNAVFKPFGLELCPVRVKRSQYVGGMRH</sequence>
<dbReference type="AlphaFoldDB" id="A0A3M4LGF6"/>
<protein>
    <submittedName>
        <fullName evidence="1">DNA-binding protein</fullName>
    </submittedName>
</protein>
<proteinExistence type="predicted"/>
<dbReference type="EMBL" id="RBRE01000093">
    <property type="protein sequence ID" value="RMQ40579.1"/>
    <property type="molecule type" value="Genomic_DNA"/>
</dbReference>
<dbReference type="RefSeq" id="WP_259645088.1">
    <property type="nucleotide sequence ID" value="NZ_RBRE01000093.1"/>
</dbReference>
<accession>A0A3M4LGF6</accession>
<name>A0A3M4LGF6_PSECI</name>
<evidence type="ECO:0000313" key="2">
    <source>
        <dbReference type="Proteomes" id="UP000277236"/>
    </source>
</evidence>
<gene>
    <name evidence="1" type="ORF">ALQ04_03365</name>
</gene>
<dbReference type="Proteomes" id="UP000277236">
    <property type="component" value="Unassembled WGS sequence"/>
</dbReference>
<organism evidence="1 2">
    <name type="scientific">Pseudomonas cichorii</name>
    <dbReference type="NCBI Taxonomy" id="36746"/>
    <lineage>
        <taxon>Bacteria</taxon>
        <taxon>Pseudomonadati</taxon>
        <taxon>Pseudomonadota</taxon>
        <taxon>Gammaproteobacteria</taxon>
        <taxon>Pseudomonadales</taxon>
        <taxon>Pseudomonadaceae</taxon>
        <taxon>Pseudomonas</taxon>
    </lineage>
</organism>
<keyword evidence="1" id="KW-0238">DNA-binding</keyword>
<dbReference type="GO" id="GO:0003677">
    <property type="term" value="F:DNA binding"/>
    <property type="evidence" value="ECO:0007669"/>
    <property type="project" value="UniProtKB-KW"/>
</dbReference>
<comment type="caution">
    <text evidence="1">The sequence shown here is derived from an EMBL/GenBank/DDBJ whole genome shotgun (WGS) entry which is preliminary data.</text>
</comment>
<reference evidence="1 2" key="1">
    <citation type="submission" date="2018-08" db="EMBL/GenBank/DDBJ databases">
        <title>Recombination of ecologically and evolutionarily significant loci maintains genetic cohesion in the Pseudomonas syringae species complex.</title>
        <authorList>
            <person name="Dillon M."/>
            <person name="Thakur S."/>
            <person name="Almeida R.N.D."/>
            <person name="Weir B.S."/>
            <person name="Guttman D.S."/>
        </authorList>
    </citation>
    <scope>NUCLEOTIDE SEQUENCE [LARGE SCALE GENOMIC DNA]</scope>
    <source>
        <strain evidence="1 2">ICMP 3353</strain>
    </source>
</reference>